<evidence type="ECO:0000313" key="2">
    <source>
        <dbReference type="EMBL" id="ADE40679.1"/>
    </source>
</evidence>
<keyword evidence="3" id="KW-1185">Reference proteome</keyword>
<reference evidence="2 3" key="1">
    <citation type="journal article" date="2010" name="J. Bacteriol.">
        <title>Complete genome sequence of "Candidatus Puniceispirillum marinum" IMCC1322, a representative of the SAR116 clade in the Alphaproteobacteria.</title>
        <authorList>
            <person name="Oh H.M."/>
            <person name="Kwon K.K."/>
            <person name="Kang I."/>
            <person name="Kang S.G."/>
            <person name="Lee J.H."/>
            <person name="Kim S.J."/>
            <person name="Cho J.C."/>
        </authorList>
    </citation>
    <scope>NUCLEOTIDE SEQUENCE [LARGE SCALE GENOMIC DNA]</scope>
    <source>
        <strain evidence="2 3">IMCC1322</strain>
    </source>
</reference>
<feature type="chain" id="PRO_5003070054" evidence="1">
    <location>
        <begin position="24"/>
        <end position="186"/>
    </location>
</feature>
<sequence>MKLTFSALIFIAFIFCASGQVLAATMTIGEYAKAPFGQVLFMRHALAPGTGDPGNFEMSVCATQRNLDDVGRQQARDLGATMASAGISFGAVYSSQWCRCLETAHLLDQGVVTPLPGLNSFYQAIVPRAATLQSLRQFLAGLDNAAVPVLMVTHFVTISAMTGMSVSSGGAVAYDIETGQAVEIIF</sequence>
<dbReference type="CDD" id="cd07040">
    <property type="entry name" value="HP"/>
    <property type="match status" value="1"/>
</dbReference>
<dbReference type="STRING" id="488538.SAR116_2436"/>
<gene>
    <name evidence="2" type="ordered locus">SAR116_2436</name>
</gene>
<dbReference type="Pfam" id="PF00300">
    <property type="entry name" value="His_Phos_1"/>
    <property type="match status" value="1"/>
</dbReference>
<dbReference type="Gene3D" id="3.40.50.1240">
    <property type="entry name" value="Phosphoglycerate mutase-like"/>
    <property type="match status" value="1"/>
</dbReference>
<dbReference type="SUPFAM" id="SSF53254">
    <property type="entry name" value="Phosphoglycerate mutase-like"/>
    <property type="match status" value="1"/>
</dbReference>
<dbReference type="HOGENOM" id="CLU_076038_1_1_5"/>
<dbReference type="InterPro" id="IPR029033">
    <property type="entry name" value="His_PPase_superfam"/>
</dbReference>
<organism evidence="2 3">
    <name type="scientific">Puniceispirillum marinum (strain IMCC1322)</name>
    <dbReference type="NCBI Taxonomy" id="488538"/>
    <lineage>
        <taxon>Bacteria</taxon>
        <taxon>Pseudomonadati</taxon>
        <taxon>Pseudomonadota</taxon>
        <taxon>Alphaproteobacteria</taxon>
        <taxon>Candidatus Puniceispirillales</taxon>
        <taxon>Candidatus Puniceispirillaceae</taxon>
        <taxon>Candidatus Puniceispirillum</taxon>
    </lineage>
</organism>
<proteinExistence type="predicted"/>
<protein>
    <submittedName>
        <fullName evidence="2">Phosphoglycerate mutase</fullName>
    </submittedName>
</protein>
<name>D5BQG1_PUNMI</name>
<dbReference type="InterPro" id="IPR013078">
    <property type="entry name" value="His_Pase_superF_clade-1"/>
</dbReference>
<accession>D5BQG1</accession>
<dbReference type="eggNOG" id="COG2062">
    <property type="taxonomic scope" value="Bacteria"/>
</dbReference>
<keyword evidence="1" id="KW-0732">Signal</keyword>
<dbReference type="RefSeq" id="WP_013047305.1">
    <property type="nucleotide sequence ID" value="NC_014010.1"/>
</dbReference>
<dbReference type="KEGG" id="apb:SAR116_2436"/>
<evidence type="ECO:0000256" key="1">
    <source>
        <dbReference type="SAM" id="SignalP"/>
    </source>
</evidence>
<feature type="signal peptide" evidence="1">
    <location>
        <begin position="1"/>
        <end position="23"/>
    </location>
</feature>
<evidence type="ECO:0000313" key="3">
    <source>
        <dbReference type="Proteomes" id="UP000007460"/>
    </source>
</evidence>
<dbReference type="Proteomes" id="UP000007460">
    <property type="component" value="Chromosome"/>
</dbReference>
<dbReference type="EMBL" id="CP001751">
    <property type="protein sequence ID" value="ADE40679.1"/>
    <property type="molecule type" value="Genomic_DNA"/>
</dbReference>
<dbReference type="AlphaFoldDB" id="D5BQG1"/>